<dbReference type="STRING" id="1190417.SAMN05660690_3899"/>
<dbReference type="EMBL" id="FMZF01000006">
    <property type="protein sequence ID" value="SDD29217.1"/>
    <property type="molecule type" value="Genomic_DNA"/>
</dbReference>
<dbReference type="InterPro" id="IPR000182">
    <property type="entry name" value="GNAT_dom"/>
</dbReference>
<reference evidence="3" key="1">
    <citation type="submission" date="2016-10" db="EMBL/GenBank/DDBJ databases">
        <authorList>
            <person name="Varghese N."/>
            <person name="Submissions S."/>
        </authorList>
    </citation>
    <scope>NUCLEOTIDE SEQUENCE [LARGE SCALE GENOMIC DNA]</scope>
    <source>
        <strain evidence="3">DSM 45421</strain>
    </source>
</reference>
<name>A0A1G6TLC2_9ACTN</name>
<organism evidence="2 3">
    <name type="scientific">Geodermatophilus telluris</name>
    <dbReference type="NCBI Taxonomy" id="1190417"/>
    <lineage>
        <taxon>Bacteria</taxon>
        <taxon>Bacillati</taxon>
        <taxon>Actinomycetota</taxon>
        <taxon>Actinomycetes</taxon>
        <taxon>Geodermatophilales</taxon>
        <taxon>Geodermatophilaceae</taxon>
        <taxon>Geodermatophilus</taxon>
    </lineage>
</organism>
<dbReference type="PROSITE" id="PS51186">
    <property type="entry name" value="GNAT"/>
    <property type="match status" value="1"/>
</dbReference>
<feature type="domain" description="N-acetyltransferase" evidence="1">
    <location>
        <begin position="5"/>
        <end position="165"/>
    </location>
</feature>
<dbReference type="PANTHER" id="PTHR43792">
    <property type="entry name" value="GNAT FAMILY, PUTATIVE (AFU_ORTHOLOGUE AFUA_3G00765)-RELATED-RELATED"/>
    <property type="match status" value="1"/>
</dbReference>
<dbReference type="Proteomes" id="UP000199416">
    <property type="component" value="Unassembled WGS sequence"/>
</dbReference>
<gene>
    <name evidence="2" type="ORF">SAMN05660690_3899</name>
</gene>
<sequence length="174" mass="18381">MGTVIRLVPVTVDLLDAAIAGDDALARALGHDVAPGWVTFREALLATRGALAAASTTSPWGARFFVSGEPRELVGWGGFKGPPEEGAVEIGYEIAGGRRGRGLATAATRAMVAEALADEQVTRVVAHTLPERNASTSVLRKAGFGHDGEDLEDGERVWRWTLLRPPARDEPTTG</sequence>
<dbReference type="InterPro" id="IPR051531">
    <property type="entry name" value="N-acetyltransferase"/>
</dbReference>
<keyword evidence="3" id="KW-1185">Reference proteome</keyword>
<proteinExistence type="predicted"/>
<dbReference type="GO" id="GO:0016747">
    <property type="term" value="F:acyltransferase activity, transferring groups other than amino-acyl groups"/>
    <property type="evidence" value="ECO:0007669"/>
    <property type="project" value="InterPro"/>
</dbReference>
<evidence type="ECO:0000313" key="2">
    <source>
        <dbReference type="EMBL" id="SDD29217.1"/>
    </source>
</evidence>
<accession>A0A1G6TLC2</accession>
<dbReference type="SUPFAM" id="SSF55729">
    <property type="entry name" value="Acyl-CoA N-acyltransferases (Nat)"/>
    <property type="match status" value="1"/>
</dbReference>
<dbReference type="PANTHER" id="PTHR43792:SF13">
    <property type="entry name" value="ACETYLTRANSFERASE"/>
    <property type="match status" value="1"/>
</dbReference>
<keyword evidence="2" id="KW-0808">Transferase</keyword>
<dbReference type="Pfam" id="PF13302">
    <property type="entry name" value="Acetyltransf_3"/>
    <property type="match status" value="1"/>
</dbReference>
<evidence type="ECO:0000313" key="3">
    <source>
        <dbReference type="Proteomes" id="UP000199416"/>
    </source>
</evidence>
<dbReference type="Gene3D" id="3.40.630.30">
    <property type="match status" value="1"/>
</dbReference>
<protein>
    <submittedName>
        <fullName evidence="2">Protein N-acetyltransferase, RimJ/RimL family</fullName>
    </submittedName>
</protein>
<dbReference type="OrthoDB" id="4543915at2"/>
<dbReference type="AlphaFoldDB" id="A0A1G6TLC2"/>
<dbReference type="InterPro" id="IPR016181">
    <property type="entry name" value="Acyl_CoA_acyltransferase"/>
</dbReference>
<evidence type="ECO:0000259" key="1">
    <source>
        <dbReference type="PROSITE" id="PS51186"/>
    </source>
</evidence>